<feature type="compositionally biased region" description="Low complexity" evidence="1">
    <location>
        <begin position="140"/>
        <end position="150"/>
    </location>
</feature>
<dbReference type="GO" id="GO:0003729">
    <property type="term" value="F:mRNA binding"/>
    <property type="evidence" value="ECO:0007669"/>
    <property type="project" value="TreeGrafter"/>
</dbReference>
<dbReference type="PROSITE" id="PS50126">
    <property type="entry name" value="S1"/>
    <property type="match status" value="4"/>
</dbReference>
<dbReference type="Proteomes" id="UP000604046">
    <property type="component" value="Unassembled WGS sequence"/>
</dbReference>
<gene>
    <name evidence="3" type="primary">rpsA</name>
    <name evidence="3" type="ORF">SNAT2548_LOCUS6730</name>
</gene>
<protein>
    <submittedName>
        <fullName evidence="3">RpsA protein</fullName>
    </submittedName>
</protein>
<evidence type="ECO:0000313" key="4">
    <source>
        <dbReference type="Proteomes" id="UP000604046"/>
    </source>
</evidence>
<name>A0A812JRZ2_9DINO</name>
<feature type="domain" description="S1 motif" evidence="2">
    <location>
        <begin position="175"/>
        <end position="248"/>
    </location>
</feature>
<dbReference type="GO" id="GO:0006412">
    <property type="term" value="P:translation"/>
    <property type="evidence" value="ECO:0007669"/>
    <property type="project" value="TreeGrafter"/>
</dbReference>
<comment type="caution">
    <text evidence="3">The sequence shown here is derived from an EMBL/GenBank/DDBJ whole genome shotgun (WGS) entry which is preliminary data.</text>
</comment>
<feature type="domain" description="S1 motif" evidence="2">
    <location>
        <begin position="60"/>
        <end position="130"/>
    </location>
</feature>
<dbReference type="EMBL" id="CAJNDS010000449">
    <property type="protein sequence ID" value="CAE7207752.1"/>
    <property type="molecule type" value="Genomic_DNA"/>
</dbReference>
<sequence length="340" mass="36798">EVSKDFIRRVEDVLSKGQEVSVRVLSVDVVEGKMMLSMKAPASKESSPFNVSAFEGISPDAWMSGKVVHTTEMGAFVRLEHAGSSADGFLHSSELGEPGNVRDVVPLGENVRVRIIKVNVARNRMKLSMLPFEDFGASRAGGPPVAAPTTRPRPPPGPAPGRLVEDLKPFRALIGQWLPGVVKQLRRNGVQVAVVSKTGAYAVGMVFLNQIQEGFVNRLEDVLSPGQEVKVQVLAVNLQGRSMTLSMKGGFNYKKQDVRPFEGVSATEWFPGTVEKVKGYGAFVTVRRERSAAEGLVRLHEMVGAPASGDEVEVRVLGVDVEKGSMRLSMRPPSRPEADG</sequence>
<dbReference type="SUPFAM" id="SSF50249">
    <property type="entry name" value="Nucleic acid-binding proteins"/>
    <property type="match status" value="4"/>
</dbReference>
<feature type="non-terminal residue" evidence="3">
    <location>
        <position position="340"/>
    </location>
</feature>
<feature type="domain" description="S1 motif" evidence="2">
    <location>
        <begin position="1"/>
        <end position="39"/>
    </location>
</feature>
<evidence type="ECO:0000256" key="1">
    <source>
        <dbReference type="SAM" id="MobiDB-lite"/>
    </source>
</evidence>
<dbReference type="InterPro" id="IPR003029">
    <property type="entry name" value="S1_domain"/>
</dbReference>
<dbReference type="InterPro" id="IPR012340">
    <property type="entry name" value="NA-bd_OB-fold"/>
</dbReference>
<feature type="domain" description="S1 motif" evidence="2">
    <location>
        <begin position="267"/>
        <end position="331"/>
    </location>
</feature>
<proteinExistence type="predicted"/>
<dbReference type="GO" id="GO:0003735">
    <property type="term" value="F:structural constituent of ribosome"/>
    <property type="evidence" value="ECO:0007669"/>
    <property type="project" value="TreeGrafter"/>
</dbReference>
<feature type="region of interest" description="Disordered" evidence="1">
    <location>
        <begin position="140"/>
        <end position="159"/>
    </location>
</feature>
<dbReference type="Gene3D" id="2.40.50.140">
    <property type="entry name" value="Nucleic acid-binding proteins"/>
    <property type="match status" value="4"/>
</dbReference>
<evidence type="ECO:0000313" key="3">
    <source>
        <dbReference type="EMBL" id="CAE7207752.1"/>
    </source>
</evidence>
<dbReference type="SMART" id="SM00316">
    <property type="entry name" value="S1"/>
    <property type="match status" value="3"/>
</dbReference>
<dbReference type="PANTHER" id="PTHR10724:SF10">
    <property type="entry name" value="S1 RNA-BINDING DOMAIN-CONTAINING PROTEIN 1"/>
    <property type="match status" value="1"/>
</dbReference>
<dbReference type="PANTHER" id="PTHR10724">
    <property type="entry name" value="30S RIBOSOMAL PROTEIN S1"/>
    <property type="match status" value="1"/>
</dbReference>
<organism evidence="3 4">
    <name type="scientific">Symbiodinium natans</name>
    <dbReference type="NCBI Taxonomy" id="878477"/>
    <lineage>
        <taxon>Eukaryota</taxon>
        <taxon>Sar</taxon>
        <taxon>Alveolata</taxon>
        <taxon>Dinophyceae</taxon>
        <taxon>Suessiales</taxon>
        <taxon>Symbiodiniaceae</taxon>
        <taxon>Symbiodinium</taxon>
    </lineage>
</organism>
<reference evidence="3" key="1">
    <citation type="submission" date="2021-02" db="EMBL/GenBank/DDBJ databases">
        <authorList>
            <person name="Dougan E. K."/>
            <person name="Rhodes N."/>
            <person name="Thang M."/>
            <person name="Chan C."/>
        </authorList>
    </citation>
    <scope>NUCLEOTIDE SEQUENCE</scope>
</reference>
<dbReference type="CDD" id="cd00164">
    <property type="entry name" value="S1_like"/>
    <property type="match status" value="1"/>
</dbReference>
<dbReference type="OrthoDB" id="420451at2759"/>
<dbReference type="Pfam" id="PF00575">
    <property type="entry name" value="S1"/>
    <property type="match status" value="3"/>
</dbReference>
<dbReference type="InterPro" id="IPR050437">
    <property type="entry name" value="Ribos_protein_bS1-like"/>
</dbReference>
<accession>A0A812JRZ2</accession>
<evidence type="ECO:0000259" key="2">
    <source>
        <dbReference type="PROSITE" id="PS50126"/>
    </source>
</evidence>
<keyword evidence="4" id="KW-1185">Reference proteome</keyword>
<dbReference type="AlphaFoldDB" id="A0A812JRZ2"/>